<comment type="caution">
    <text evidence="1">The sequence shown here is derived from an EMBL/GenBank/DDBJ whole genome shotgun (WGS) entry which is preliminary data.</text>
</comment>
<accession>A0A397UJF7</accession>
<sequence length="140" mass="17089">MSRDIVTHFVNFAPIKYKTVHESYIVINNIPWWNIDFNRSYIIKYSKRNAKKKFDMLEHSEYIKYFDFFQYETKLLKDFKQYVFRKGKKKDKKAVKDIDALVDNHLTKIEEYKLKSPEEYKLKSPEYHPQSLSIQSQMTE</sequence>
<keyword evidence="2" id="KW-1185">Reference proteome</keyword>
<evidence type="ECO:0000313" key="2">
    <source>
        <dbReference type="Proteomes" id="UP000266673"/>
    </source>
</evidence>
<protein>
    <submittedName>
        <fullName evidence="1">Uncharacterized protein</fullName>
    </submittedName>
</protein>
<dbReference type="Proteomes" id="UP000266673">
    <property type="component" value="Unassembled WGS sequence"/>
</dbReference>
<evidence type="ECO:0000313" key="1">
    <source>
        <dbReference type="EMBL" id="RIB10264.1"/>
    </source>
</evidence>
<reference evidence="1 2" key="1">
    <citation type="submission" date="2018-06" db="EMBL/GenBank/DDBJ databases">
        <title>Comparative genomics reveals the genomic features of Rhizophagus irregularis, R. cerebriforme, R. diaphanum and Gigaspora rosea, and their symbiotic lifestyle signature.</title>
        <authorList>
            <person name="Morin E."/>
            <person name="San Clemente H."/>
            <person name="Chen E.C.H."/>
            <person name="De La Providencia I."/>
            <person name="Hainaut M."/>
            <person name="Kuo A."/>
            <person name="Kohler A."/>
            <person name="Murat C."/>
            <person name="Tang N."/>
            <person name="Roy S."/>
            <person name="Loubradou J."/>
            <person name="Henrissat B."/>
            <person name="Grigoriev I.V."/>
            <person name="Corradi N."/>
            <person name="Roux C."/>
            <person name="Martin F.M."/>
        </authorList>
    </citation>
    <scope>NUCLEOTIDE SEQUENCE [LARGE SCALE GENOMIC DNA]</scope>
    <source>
        <strain evidence="1 2">DAOM 194757</strain>
    </source>
</reference>
<dbReference type="OrthoDB" id="2417165at2759"/>
<name>A0A397UJF7_9GLOM</name>
<gene>
    <name evidence="1" type="ORF">C2G38_2206623</name>
</gene>
<dbReference type="EMBL" id="QKWP01001272">
    <property type="protein sequence ID" value="RIB10264.1"/>
    <property type="molecule type" value="Genomic_DNA"/>
</dbReference>
<dbReference type="AlphaFoldDB" id="A0A397UJF7"/>
<proteinExistence type="predicted"/>
<organism evidence="1 2">
    <name type="scientific">Gigaspora rosea</name>
    <dbReference type="NCBI Taxonomy" id="44941"/>
    <lineage>
        <taxon>Eukaryota</taxon>
        <taxon>Fungi</taxon>
        <taxon>Fungi incertae sedis</taxon>
        <taxon>Mucoromycota</taxon>
        <taxon>Glomeromycotina</taxon>
        <taxon>Glomeromycetes</taxon>
        <taxon>Diversisporales</taxon>
        <taxon>Gigasporaceae</taxon>
        <taxon>Gigaspora</taxon>
    </lineage>
</organism>